<evidence type="ECO:0000313" key="1">
    <source>
        <dbReference type="EMBL" id="RCI11352.1"/>
    </source>
</evidence>
<dbReference type="Proteomes" id="UP000253664">
    <property type="component" value="Unassembled WGS sequence"/>
</dbReference>
<evidence type="ECO:0000313" key="2">
    <source>
        <dbReference type="Proteomes" id="UP000253664"/>
    </source>
</evidence>
<sequence length="84" mass="9070">MGYHPATAASLQDETTLALFTGATDLPAPLPLPVAGPMLRLAKRYRTSFAPSLAGSFKSPIVNRPVAVAVLHLVTINHHHHYHH</sequence>
<dbReference type="AlphaFoldDB" id="A0A367LAT0"/>
<gene>
    <name evidence="1" type="ORF">L249_7138</name>
</gene>
<accession>A0A367LAT0</accession>
<keyword evidence="2" id="KW-1185">Reference proteome</keyword>
<name>A0A367LAT0_9HYPO</name>
<dbReference type="EMBL" id="LKCN02000010">
    <property type="protein sequence ID" value="RCI11352.1"/>
    <property type="molecule type" value="Genomic_DNA"/>
</dbReference>
<reference evidence="1 2" key="1">
    <citation type="journal article" date="2015" name="BMC Genomics">
        <title>Insights from the genome of Ophiocordyceps polyrhachis-furcata to pathogenicity and host specificity in insect fungi.</title>
        <authorList>
            <person name="Wichadakul D."/>
            <person name="Kobmoo N."/>
            <person name="Ingsriswang S."/>
            <person name="Tangphatsornruang S."/>
            <person name="Chantasingh D."/>
            <person name="Luangsa-ard J.J."/>
            <person name="Eurwilaichitr L."/>
        </authorList>
    </citation>
    <scope>NUCLEOTIDE SEQUENCE [LARGE SCALE GENOMIC DNA]</scope>
    <source>
        <strain evidence="1 2">BCC 54312</strain>
    </source>
</reference>
<comment type="caution">
    <text evidence="1">The sequence shown here is derived from an EMBL/GenBank/DDBJ whole genome shotgun (WGS) entry which is preliminary data.</text>
</comment>
<organism evidence="1 2">
    <name type="scientific">Ophiocordyceps polyrhachis-furcata BCC 54312</name>
    <dbReference type="NCBI Taxonomy" id="1330021"/>
    <lineage>
        <taxon>Eukaryota</taxon>
        <taxon>Fungi</taxon>
        <taxon>Dikarya</taxon>
        <taxon>Ascomycota</taxon>
        <taxon>Pezizomycotina</taxon>
        <taxon>Sordariomycetes</taxon>
        <taxon>Hypocreomycetidae</taxon>
        <taxon>Hypocreales</taxon>
        <taxon>Ophiocordycipitaceae</taxon>
        <taxon>Ophiocordyceps</taxon>
    </lineage>
</organism>
<protein>
    <submittedName>
        <fullName evidence="1">Uncharacterized protein</fullName>
    </submittedName>
</protein>
<proteinExistence type="predicted"/>